<organism evidence="8 9">
    <name type="scientific">Pichia membranifaciens NRRL Y-2026</name>
    <dbReference type="NCBI Taxonomy" id="763406"/>
    <lineage>
        <taxon>Eukaryota</taxon>
        <taxon>Fungi</taxon>
        <taxon>Dikarya</taxon>
        <taxon>Ascomycota</taxon>
        <taxon>Saccharomycotina</taxon>
        <taxon>Pichiomycetes</taxon>
        <taxon>Pichiales</taxon>
        <taxon>Pichiaceae</taxon>
        <taxon>Pichia</taxon>
    </lineage>
</organism>
<dbReference type="PROSITE" id="PS51192">
    <property type="entry name" value="HELICASE_ATP_BIND_1"/>
    <property type="match status" value="1"/>
</dbReference>
<dbReference type="EMBL" id="KV454001">
    <property type="protein sequence ID" value="ODQ48541.1"/>
    <property type="molecule type" value="Genomic_DNA"/>
</dbReference>
<dbReference type="Proteomes" id="UP000094455">
    <property type="component" value="Unassembled WGS sequence"/>
</dbReference>
<dbReference type="CDD" id="cd18793">
    <property type="entry name" value="SF2_C_SNF"/>
    <property type="match status" value="1"/>
</dbReference>
<evidence type="ECO:0000256" key="2">
    <source>
        <dbReference type="ARBA" id="ARBA00022801"/>
    </source>
</evidence>
<dbReference type="Pfam" id="PF00271">
    <property type="entry name" value="Helicase_C"/>
    <property type="match status" value="1"/>
</dbReference>
<dbReference type="GO" id="GO:0006281">
    <property type="term" value="P:DNA repair"/>
    <property type="evidence" value="ECO:0007669"/>
    <property type="project" value="TreeGrafter"/>
</dbReference>
<dbReference type="RefSeq" id="XP_019019654.1">
    <property type="nucleotide sequence ID" value="XM_019163578.1"/>
</dbReference>
<dbReference type="InterPro" id="IPR038718">
    <property type="entry name" value="SNF2-like_sf"/>
</dbReference>
<reference evidence="8 9" key="1">
    <citation type="journal article" date="2016" name="Proc. Natl. Acad. Sci. U.S.A.">
        <title>Comparative genomics of biotechnologically important yeasts.</title>
        <authorList>
            <person name="Riley R."/>
            <person name="Haridas S."/>
            <person name="Wolfe K.H."/>
            <person name="Lopes M.R."/>
            <person name="Hittinger C.T."/>
            <person name="Goeker M."/>
            <person name="Salamov A.A."/>
            <person name="Wisecaver J.H."/>
            <person name="Long T.M."/>
            <person name="Calvey C.H."/>
            <person name="Aerts A.L."/>
            <person name="Barry K.W."/>
            <person name="Choi C."/>
            <person name="Clum A."/>
            <person name="Coughlan A.Y."/>
            <person name="Deshpande S."/>
            <person name="Douglass A.P."/>
            <person name="Hanson S.J."/>
            <person name="Klenk H.-P."/>
            <person name="LaButti K.M."/>
            <person name="Lapidus A."/>
            <person name="Lindquist E.A."/>
            <person name="Lipzen A.M."/>
            <person name="Meier-Kolthoff J.P."/>
            <person name="Ohm R.A."/>
            <person name="Otillar R.P."/>
            <person name="Pangilinan J.L."/>
            <person name="Peng Y."/>
            <person name="Rokas A."/>
            <person name="Rosa C.A."/>
            <person name="Scheuner C."/>
            <person name="Sibirny A.A."/>
            <person name="Slot J.C."/>
            <person name="Stielow J.B."/>
            <person name="Sun H."/>
            <person name="Kurtzman C.P."/>
            <person name="Blackwell M."/>
            <person name="Grigoriev I.V."/>
            <person name="Jeffries T.W."/>
        </authorList>
    </citation>
    <scope>NUCLEOTIDE SEQUENCE [LARGE SCALE GENOMIC DNA]</scope>
    <source>
        <strain evidence="8 9">NRRL Y-2026</strain>
    </source>
</reference>
<evidence type="ECO:0000259" key="7">
    <source>
        <dbReference type="PROSITE" id="PS51194"/>
    </source>
</evidence>
<dbReference type="GeneID" id="30180265"/>
<dbReference type="InterPro" id="IPR050628">
    <property type="entry name" value="SNF2_RAD54_helicase_TF"/>
</dbReference>
<feature type="region of interest" description="Disordered" evidence="5">
    <location>
        <begin position="1"/>
        <end position="31"/>
    </location>
</feature>
<dbReference type="Gene3D" id="3.40.50.300">
    <property type="entry name" value="P-loop containing nucleotide triphosphate hydrolases"/>
    <property type="match status" value="1"/>
</dbReference>
<dbReference type="AlphaFoldDB" id="A0A1E3NR47"/>
<keyword evidence="9" id="KW-1185">Reference proteome</keyword>
<evidence type="ECO:0000256" key="3">
    <source>
        <dbReference type="ARBA" id="ARBA00022840"/>
    </source>
</evidence>
<dbReference type="PANTHER" id="PTHR45626">
    <property type="entry name" value="TRANSCRIPTION TERMINATION FACTOR 2-RELATED"/>
    <property type="match status" value="1"/>
</dbReference>
<dbReference type="SMART" id="SM00490">
    <property type="entry name" value="HELICc"/>
    <property type="match status" value="1"/>
</dbReference>
<evidence type="ECO:0000313" key="9">
    <source>
        <dbReference type="Proteomes" id="UP000094455"/>
    </source>
</evidence>
<dbReference type="STRING" id="763406.A0A1E3NR47"/>
<evidence type="ECO:0000313" key="8">
    <source>
        <dbReference type="EMBL" id="ODQ48541.1"/>
    </source>
</evidence>
<evidence type="ECO:0000259" key="6">
    <source>
        <dbReference type="PROSITE" id="PS51192"/>
    </source>
</evidence>
<dbReference type="GO" id="GO:0005634">
    <property type="term" value="C:nucleus"/>
    <property type="evidence" value="ECO:0007669"/>
    <property type="project" value="TreeGrafter"/>
</dbReference>
<dbReference type="Pfam" id="PF00176">
    <property type="entry name" value="SNF2-rel_dom"/>
    <property type="match status" value="1"/>
</dbReference>
<evidence type="ECO:0000256" key="1">
    <source>
        <dbReference type="ARBA" id="ARBA00022741"/>
    </source>
</evidence>
<dbReference type="InterPro" id="IPR027417">
    <property type="entry name" value="P-loop_NTPase"/>
</dbReference>
<keyword evidence="4" id="KW-0175">Coiled coil</keyword>
<evidence type="ECO:0000256" key="5">
    <source>
        <dbReference type="SAM" id="MobiDB-lite"/>
    </source>
</evidence>
<dbReference type="PROSITE" id="PS51194">
    <property type="entry name" value="HELICASE_CTER"/>
    <property type="match status" value="1"/>
</dbReference>
<protein>
    <submittedName>
        <fullName evidence="8">Uncharacterized protein</fullName>
    </submittedName>
</protein>
<dbReference type="InterPro" id="IPR000330">
    <property type="entry name" value="SNF2_N"/>
</dbReference>
<feature type="domain" description="Helicase ATP-binding" evidence="6">
    <location>
        <begin position="193"/>
        <end position="362"/>
    </location>
</feature>
<sequence length="756" mass="85670">MDPKDDLSDTFRSLSLGKPDLLHKPSKSLNKPHVQTVPGQFQFSNDFLQPISVKSKQWNSKKIDVQKLQTNRGSFAKYAGKHVIHPPAAPKVVPREQLPPAVLGTTNNFERIEAIADNIADEADTIRTKELIEELLKPTEYPKVAVDPKDKIIPGLHAELYDHQVLGLRFLLKREKAKPAERDYLKTEDDKNEDAFLFNVGGILADDMGLGKTVQIIALMLKNQSKKQETSKSKTTLIVCPASLVSQWCTEIETKAPDLSVLSYHGPKRPSDSKIVHKYDVVVTSYPTLSSENSKTASPLLDSEYPFRRVVLDEAHTIKNPETKSHIACCNVLAERRWCLTGTPIQNRIEELYSLFRFLGVNKYENMQIWKKRISSPLSSHQPDDPPKALKRLHSMLDEFMLRRTKQVLIDNNVLTVSKTIHRETLDFTPFERRLYDQLEKKIVHNILGQELDLEKQNAGTLDRKQNVDLSYMSIFTYLLRLRQLCCHWELLFNLSQQFEDDSLMTEIKSTMAGLKAEKSISNRELDDALIDNDLQDLLGSMKNMNLDNGNGSQMLKEVDVGKKEKSGENAQSLHAIKLQRTLNILKKDDKVKPRKTIIFSEFTSMLDILSESLTKNGIRFVRYDGKMDKTLKDLTLRSLTDDPGIHVLLCSLKCGAYGLNITSCSRVILYEPFWNPAIGAQAVDRAYRIGQLSNVDVHEFYVSETVEIRIRELQDKKRELMQAVVDKDAQSTAKLIGNGLSKAELFGLLGLSGVA</sequence>
<dbReference type="GO" id="GO:0016787">
    <property type="term" value="F:hydrolase activity"/>
    <property type="evidence" value="ECO:0007669"/>
    <property type="project" value="UniProtKB-KW"/>
</dbReference>
<dbReference type="InterPro" id="IPR049730">
    <property type="entry name" value="SNF2/RAD54-like_C"/>
</dbReference>
<dbReference type="Gene3D" id="3.40.50.10810">
    <property type="entry name" value="Tandem AAA-ATPase domain"/>
    <property type="match status" value="1"/>
</dbReference>
<keyword evidence="2" id="KW-0378">Hydrolase</keyword>
<evidence type="ECO:0000256" key="4">
    <source>
        <dbReference type="SAM" id="Coils"/>
    </source>
</evidence>
<keyword evidence="1" id="KW-0547">Nucleotide-binding</keyword>
<keyword evidence="3" id="KW-0067">ATP-binding</keyword>
<dbReference type="GO" id="GO:0008094">
    <property type="term" value="F:ATP-dependent activity, acting on DNA"/>
    <property type="evidence" value="ECO:0007669"/>
    <property type="project" value="TreeGrafter"/>
</dbReference>
<gene>
    <name evidence="8" type="ORF">PICMEDRAFT_70166</name>
</gene>
<dbReference type="OrthoDB" id="423559at2759"/>
<proteinExistence type="predicted"/>
<dbReference type="GO" id="GO:0005524">
    <property type="term" value="F:ATP binding"/>
    <property type="evidence" value="ECO:0007669"/>
    <property type="project" value="UniProtKB-KW"/>
</dbReference>
<dbReference type="SMART" id="SM00487">
    <property type="entry name" value="DEXDc"/>
    <property type="match status" value="1"/>
</dbReference>
<dbReference type="CDD" id="cd18008">
    <property type="entry name" value="DEXDc_SHPRH-like"/>
    <property type="match status" value="1"/>
</dbReference>
<dbReference type="InterPro" id="IPR001650">
    <property type="entry name" value="Helicase_C-like"/>
</dbReference>
<accession>A0A1E3NR47</accession>
<dbReference type="InterPro" id="IPR014001">
    <property type="entry name" value="Helicase_ATP-bd"/>
</dbReference>
<feature type="coiled-coil region" evidence="4">
    <location>
        <begin position="704"/>
        <end position="731"/>
    </location>
</feature>
<name>A0A1E3NR47_9ASCO</name>
<dbReference type="SUPFAM" id="SSF52540">
    <property type="entry name" value="P-loop containing nucleoside triphosphate hydrolases"/>
    <property type="match status" value="2"/>
</dbReference>
<feature type="domain" description="Helicase C-terminal" evidence="7">
    <location>
        <begin position="578"/>
        <end position="737"/>
    </location>
</feature>
<dbReference type="PANTHER" id="PTHR45626:SF14">
    <property type="entry name" value="ATP-DEPENDENT DNA HELICASE (EUROFUNG)"/>
    <property type="match status" value="1"/>
</dbReference>